<feature type="region of interest" description="Disordered" evidence="1">
    <location>
        <begin position="186"/>
        <end position="218"/>
    </location>
</feature>
<gene>
    <name evidence="2" type="ORF">LTRI10_LOCUS20478</name>
</gene>
<sequence length="857" mass="93121">MEKANTRPAFRPSSYPSKPSREMQLSLDVNKIPRRRRNPKIDQESDHQVQANQTVKYHDEKLKGKNSVFQPSGDVRNELPQSANNGRSIYSKTLGKSQQRPVRTTARSQSEELVRYMSNVPGFLQRMDKGENIQDKALNVGVLDWGRLEKYKGNQKLVAHGGGNSRLSASGMSNVRAPSFLSVDAGGSSSHYSSHKMHQADGSSKTLKPSLHKFSRSQDFESTSKSCLIGQKVNGMNYSSFGRNSMNPAVREKVKRSDLDQKDPPKVLVSSLDSAYGEERRYQTMLTSDKKVERDRVISSSSFGAPSLKSINCDVSLLSKDKKSGNREVRNKAGERASQESSLASASEDGEKVVLLVPRKCAGSSFSEEQRAPLPPGVDPSSGTNPCKVGEQSCTVHCAGSSSAKPITKPPSLENLKVTNGYDLESQNAIDEEAADGVARKDRDPSPNRRFTFNLGRLTRSFSLKESSTPLQFSSGYESVKSGPVTSQSSVGLDIPKAEKDGGPSRARSSPLRRILDPLFKSKASSSSRLSEREKSKENPPNPLEWRQLESVQSEVHEASYTQAILQVSVKNGLPLFKLLVDNADGKANILAATKNLPSPSKSSSGCSSYTFYAIEEIKKRSGGWMLNPGSNKRGCDYTYNVIGQMNINSSPLLGLTGENLTGHEFVSEHVLFGLEKGEASTKSRSGRELGAVVVRTHSGNIALKQKQQRDDDEQCSSSVTVILPAAVHGLPAKGAPWPLIQRWRSGGSCDCGGWDIGCGLCVLSATAPVASNGFQLFAEGGGKEEKKPVFVLGQVEKGMYSVEFNRRISLLQAFFISVSVVRSQKASDLVEQASFANEPATAKFAPCPPLSPVGRV</sequence>
<feature type="region of interest" description="Disordered" evidence="1">
    <location>
        <begin position="427"/>
        <end position="452"/>
    </location>
</feature>
<feature type="compositionally biased region" description="Polar residues" evidence="1">
    <location>
        <begin position="79"/>
        <end position="108"/>
    </location>
</feature>
<protein>
    <recommendedName>
        <fullName evidence="4">DUF3527 domain protein</fullName>
    </recommendedName>
</protein>
<dbReference type="PANTHER" id="PTHR31390:SF12">
    <property type="entry name" value="PUTATIVE (DUF3527)-RELATED"/>
    <property type="match status" value="1"/>
</dbReference>
<feature type="region of interest" description="Disordered" evidence="1">
    <location>
        <begin position="473"/>
        <end position="545"/>
    </location>
</feature>
<dbReference type="AlphaFoldDB" id="A0AAV2DZN1"/>
<evidence type="ECO:0000313" key="2">
    <source>
        <dbReference type="EMBL" id="CAL1378929.1"/>
    </source>
</evidence>
<evidence type="ECO:0000313" key="3">
    <source>
        <dbReference type="Proteomes" id="UP001497516"/>
    </source>
</evidence>
<feature type="region of interest" description="Disordered" evidence="1">
    <location>
        <begin position="365"/>
        <end position="385"/>
    </location>
</feature>
<feature type="compositionally biased region" description="Basic and acidic residues" evidence="1">
    <location>
        <begin position="438"/>
        <end position="447"/>
    </location>
</feature>
<proteinExistence type="predicted"/>
<keyword evidence="3" id="KW-1185">Reference proteome</keyword>
<feature type="compositionally biased region" description="Basic and acidic residues" evidence="1">
    <location>
        <begin position="322"/>
        <end position="338"/>
    </location>
</feature>
<dbReference type="EMBL" id="OZ034816">
    <property type="protein sequence ID" value="CAL1378929.1"/>
    <property type="molecule type" value="Genomic_DNA"/>
</dbReference>
<dbReference type="InterPro" id="IPR021916">
    <property type="entry name" value="DUF3527"/>
</dbReference>
<dbReference type="Proteomes" id="UP001497516">
    <property type="component" value="Chromosome 3"/>
</dbReference>
<reference evidence="2 3" key="1">
    <citation type="submission" date="2024-04" db="EMBL/GenBank/DDBJ databases">
        <authorList>
            <person name="Fracassetti M."/>
        </authorList>
    </citation>
    <scope>NUCLEOTIDE SEQUENCE [LARGE SCALE GENOMIC DNA]</scope>
</reference>
<accession>A0AAV2DZN1</accession>
<evidence type="ECO:0008006" key="4">
    <source>
        <dbReference type="Google" id="ProtNLM"/>
    </source>
</evidence>
<feature type="compositionally biased region" description="Basic and acidic residues" evidence="1">
    <location>
        <begin position="250"/>
        <end position="265"/>
    </location>
</feature>
<dbReference type="Pfam" id="PF12043">
    <property type="entry name" value="DUF3527"/>
    <property type="match status" value="2"/>
</dbReference>
<feature type="region of interest" description="Disordered" evidence="1">
    <location>
        <begin position="322"/>
        <end position="349"/>
    </location>
</feature>
<feature type="region of interest" description="Disordered" evidence="1">
    <location>
        <begin position="1"/>
        <end position="109"/>
    </location>
</feature>
<organism evidence="2 3">
    <name type="scientific">Linum trigynum</name>
    <dbReference type="NCBI Taxonomy" id="586398"/>
    <lineage>
        <taxon>Eukaryota</taxon>
        <taxon>Viridiplantae</taxon>
        <taxon>Streptophyta</taxon>
        <taxon>Embryophyta</taxon>
        <taxon>Tracheophyta</taxon>
        <taxon>Spermatophyta</taxon>
        <taxon>Magnoliopsida</taxon>
        <taxon>eudicotyledons</taxon>
        <taxon>Gunneridae</taxon>
        <taxon>Pentapetalae</taxon>
        <taxon>rosids</taxon>
        <taxon>fabids</taxon>
        <taxon>Malpighiales</taxon>
        <taxon>Linaceae</taxon>
        <taxon>Linum</taxon>
    </lineage>
</organism>
<evidence type="ECO:0000256" key="1">
    <source>
        <dbReference type="SAM" id="MobiDB-lite"/>
    </source>
</evidence>
<dbReference type="PANTHER" id="PTHR31390">
    <property type="entry name" value="EXPRESSED PROTEIN"/>
    <property type="match status" value="1"/>
</dbReference>
<feature type="region of interest" description="Disordered" evidence="1">
    <location>
        <begin position="239"/>
        <end position="266"/>
    </location>
</feature>
<name>A0AAV2DZN1_9ROSI</name>